<evidence type="ECO:0000313" key="1">
    <source>
        <dbReference type="EMBL" id="EXM39864.1"/>
    </source>
</evidence>
<organism evidence="1 2">
    <name type="scientific">Ruminococcus albus SY3</name>
    <dbReference type="NCBI Taxonomy" id="1341156"/>
    <lineage>
        <taxon>Bacteria</taxon>
        <taxon>Bacillati</taxon>
        <taxon>Bacillota</taxon>
        <taxon>Clostridia</taxon>
        <taxon>Eubacteriales</taxon>
        <taxon>Oscillospiraceae</taxon>
        <taxon>Ruminococcus</taxon>
    </lineage>
</organism>
<dbReference type="Proteomes" id="UP000021369">
    <property type="component" value="Unassembled WGS sequence"/>
</dbReference>
<protein>
    <submittedName>
        <fullName evidence="1">Uncharacterized protein</fullName>
    </submittedName>
</protein>
<dbReference type="AlphaFoldDB" id="A0A011UGR3"/>
<proteinExistence type="predicted"/>
<dbReference type="RefSeq" id="WP_037287061.1">
    <property type="nucleotide sequence ID" value="NZ_JEOB01000002.1"/>
</dbReference>
<dbReference type="PATRIC" id="fig|1341156.4.peg.1090"/>
<reference evidence="1 2" key="1">
    <citation type="submission" date="2013-06" db="EMBL/GenBank/DDBJ databases">
        <title>Rumen cellulosomics: divergent fiber-degrading strategies revealed by comparative genome-wide analysis of six Ruminococcal strains.</title>
        <authorList>
            <person name="Dassa B."/>
            <person name="Borovok I."/>
            <person name="Lamed R."/>
            <person name="Flint H."/>
            <person name="Yeoman C.J."/>
            <person name="White B."/>
            <person name="Bayer E.A."/>
        </authorList>
    </citation>
    <scope>NUCLEOTIDE SEQUENCE [LARGE SCALE GENOMIC DNA]</scope>
    <source>
        <strain evidence="1 2">SY3</strain>
    </source>
</reference>
<dbReference type="OrthoDB" id="360176at2"/>
<accession>A0A011UGR3</accession>
<name>A0A011UGR3_RUMAL</name>
<comment type="caution">
    <text evidence="1">The sequence shown here is derived from an EMBL/GenBank/DDBJ whole genome shotgun (WGS) entry which is preliminary data.</text>
</comment>
<keyword evidence="2" id="KW-1185">Reference proteome</keyword>
<dbReference type="EMBL" id="JEOB01000002">
    <property type="protein sequence ID" value="EXM39864.1"/>
    <property type="molecule type" value="Genomic_DNA"/>
</dbReference>
<evidence type="ECO:0000313" key="2">
    <source>
        <dbReference type="Proteomes" id="UP000021369"/>
    </source>
</evidence>
<sequence length="154" mass="17373">MTNRQCGKLNIGGYEFQVKDCGSTKLYIFDNDEDIDEERDFITKTISMDVCFEKGQFGNESVSPKLVINEIPTGKADIRDTIGMEFEVGSVEESIEREDTLYVFEHEPLINYKLKIISIEDGLMHLKISGTAVTDGYSTPVQTAGFDGEFRLHI</sequence>
<gene>
    <name evidence="1" type="ORF">RASY3_08925</name>
</gene>